<keyword evidence="2" id="KW-1185">Reference proteome</keyword>
<name>A0AC61RYB9_9FIRM</name>
<reference evidence="1" key="1">
    <citation type="submission" date="2019-04" db="EMBL/GenBank/DDBJ databases">
        <title>Microbes associate with the intestines of laboratory mice.</title>
        <authorList>
            <person name="Navarre W."/>
            <person name="Wong E."/>
            <person name="Huang K."/>
            <person name="Tropini C."/>
            <person name="Ng K."/>
            <person name="Yu B."/>
        </authorList>
    </citation>
    <scope>NUCLEOTIDE SEQUENCE</scope>
    <source>
        <strain evidence="1">NM01_1-7b</strain>
    </source>
</reference>
<evidence type="ECO:0000313" key="1">
    <source>
        <dbReference type="EMBL" id="TGY96782.1"/>
    </source>
</evidence>
<protein>
    <submittedName>
        <fullName evidence="1">ROK family protein</fullName>
    </submittedName>
</protein>
<proteinExistence type="predicted"/>
<evidence type="ECO:0000313" key="2">
    <source>
        <dbReference type="Proteomes" id="UP000304953"/>
    </source>
</evidence>
<organism evidence="1 2">
    <name type="scientific">Petralouisia muris</name>
    <dbReference type="NCBI Taxonomy" id="3032872"/>
    <lineage>
        <taxon>Bacteria</taxon>
        <taxon>Bacillati</taxon>
        <taxon>Bacillota</taxon>
        <taxon>Clostridia</taxon>
        <taxon>Lachnospirales</taxon>
        <taxon>Lachnospiraceae</taxon>
        <taxon>Petralouisia</taxon>
    </lineage>
</organism>
<comment type="caution">
    <text evidence="1">The sequence shown here is derived from an EMBL/GenBank/DDBJ whole genome shotgun (WGS) entry which is preliminary data.</text>
</comment>
<accession>A0AC61RYB9</accession>
<dbReference type="Proteomes" id="UP000304953">
    <property type="component" value="Unassembled WGS sequence"/>
</dbReference>
<dbReference type="EMBL" id="SRYA01000013">
    <property type="protein sequence ID" value="TGY96782.1"/>
    <property type="molecule type" value="Genomic_DNA"/>
</dbReference>
<sequence length="295" mass="31888">MATMVLDIGGTAIKSGLYENGNLSELRETATEASQGGPHVLARAKQIISGYKNTCSFEKIGISTAGQVDPVKGCIIYANENIPGYTGTMLKEIMEQEFHVPVAVQNDVNAAAIGEAVFGAGKGLKDFVCLTYGTGVGGAMFTGGRLYSGSSFSAGEFGGIVVHPSDRDIQKDMFSGCYERYASTTALVREASRQYPALSNGRMIFEHQQEPKVRQIIDHWIMEIVYGLITIVHMMNPSCAILGGGVMEQPYVLQQIQERLYQNLIPSFRHVEIKKAELGNQAGMLGAAVLDSVSY</sequence>
<gene>
    <name evidence="1" type="ORF">E5329_08465</name>
</gene>